<proteinExistence type="inferred from homology"/>
<protein>
    <submittedName>
        <fullName evidence="7">Protein SRG1</fullName>
    </submittedName>
</protein>
<dbReference type="SMR" id="A0A6A1UK76"/>
<dbReference type="AlphaFoldDB" id="A0A6A1UK76"/>
<dbReference type="InterPro" id="IPR005123">
    <property type="entry name" value="Oxoglu/Fe-dep_dioxygenase_dom"/>
</dbReference>
<dbReference type="PROSITE" id="PS51471">
    <property type="entry name" value="FE2OG_OXY"/>
    <property type="match status" value="1"/>
</dbReference>
<comment type="caution">
    <text evidence="7">The sequence shown here is derived from an EMBL/GenBank/DDBJ whole genome shotgun (WGS) entry which is preliminary data.</text>
</comment>
<reference evidence="7 8" key="1">
    <citation type="journal article" date="2019" name="Plant Biotechnol. J.">
        <title>The red bayberry genome and genetic basis of sex determination.</title>
        <authorList>
            <person name="Jia H.M."/>
            <person name="Jia H.J."/>
            <person name="Cai Q.L."/>
            <person name="Wang Y."/>
            <person name="Zhao H.B."/>
            <person name="Yang W.F."/>
            <person name="Wang G.Y."/>
            <person name="Li Y.H."/>
            <person name="Zhan D.L."/>
            <person name="Shen Y.T."/>
            <person name="Niu Q.F."/>
            <person name="Chang L."/>
            <person name="Qiu J."/>
            <person name="Zhao L."/>
            <person name="Xie H.B."/>
            <person name="Fu W.Y."/>
            <person name="Jin J."/>
            <person name="Li X.W."/>
            <person name="Jiao Y."/>
            <person name="Zhou C.C."/>
            <person name="Tu T."/>
            <person name="Chai C.Y."/>
            <person name="Gao J.L."/>
            <person name="Fan L.J."/>
            <person name="van de Weg E."/>
            <person name="Wang J.Y."/>
            <person name="Gao Z.S."/>
        </authorList>
    </citation>
    <scope>NUCLEOTIDE SEQUENCE [LARGE SCALE GENOMIC DNA]</scope>
    <source>
        <tissue evidence="7">Leaves</tissue>
    </source>
</reference>
<dbReference type="InterPro" id="IPR044861">
    <property type="entry name" value="IPNS-like_FE2OG_OXY"/>
</dbReference>
<dbReference type="PANTHER" id="PTHR47991">
    <property type="entry name" value="OXOGLUTARATE/IRON-DEPENDENT DIOXYGENASE"/>
    <property type="match status" value="1"/>
</dbReference>
<dbReference type="InterPro" id="IPR026992">
    <property type="entry name" value="DIOX_N"/>
</dbReference>
<dbReference type="GO" id="GO:0046872">
    <property type="term" value="F:metal ion binding"/>
    <property type="evidence" value="ECO:0007669"/>
    <property type="project" value="UniProtKB-KW"/>
</dbReference>
<accession>A0A6A1UK76</accession>
<dbReference type="PRINTS" id="PR00682">
    <property type="entry name" value="IPNSYNTHASE"/>
</dbReference>
<sequence>MAESAPPAPAKTQLPQKSVQELVINGEELPENYIRKDGDRGILDVPLVEIPVVDLGLLASSSTSGEELEKLRSALSSWGCFQATNHGVTLPFLDKVREVTKQFFALPMEEKRKYAREAGGIEGYGNDMILSEQQILDWTDRLYLTLNPEDQRKLKYWPEIPEDFRQVYSLQTWDILHEYTIKLEMITAAVLKAMARSLNLEDNCFLDQCGKRPTVTARFNYYPKCPRPELVHGVKPHADASAITVLLQDEVEGLQLQKDDQWFRVPTIPQAFLINAGDLVEIMSNGIFKSPVHKVVTNSERERTSLAVFYLAEPEEEIQPVDSLVTESRPRLYKKVKNYVDIYFQYYQLGKRPIEAVKI</sequence>
<evidence type="ECO:0000256" key="2">
    <source>
        <dbReference type="ARBA" id="ARBA00022723"/>
    </source>
</evidence>
<gene>
    <name evidence="7" type="ORF">CJ030_MR0G020847</name>
</gene>
<dbReference type="SUPFAM" id="SSF51197">
    <property type="entry name" value="Clavaminate synthase-like"/>
    <property type="match status" value="1"/>
</dbReference>
<dbReference type="InterPro" id="IPR027443">
    <property type="entry name" value="IPNS-like_sf"/>
</dbReference>
<keyword evidence="8" id="KW-1185">Reference proteome</keyword>
<dbReference type="Pfam" id="PF14226">
    <property type="entry name" value="DIOX_N"/>
    <property type="match status" value="1"/>
</dbReference>
<dbReference type="Pfam" id="PF03171">
    <property type="entry name" value="2OG-FeII_Oxy"/>
    <property type="match status" value="1"/>
</dbReference>
<evidence type="ECO:0000256" key="3">
    <source>
        <dbReference type="ARBA" id="ARBA00022896"/>
    </source>
</evidence>
<organism evidence="7 8">
    <name type="scientific">Morella rubra</name>
    <name type="common">Chinese bayberry</name>
    <dbReference type="NCBI Taxonomy" id="262757"/>
    <lineage>
        <taxon>Eukaryota</taxon>
        <taxon>Viridiplantae</taxon>
        <taxon>Streptophyta</taxon>
        <taxon>Embryophyta</taxon>
        <taxon>Tracheophyta</taxon>
        <taxon>Spermatophyta</taxon>
        <taxon>Magnoliopsida</taxon>
        <taxon>eudicotyledons</taxon>
        <taxon>Gunneridae</taxon>
        <taxon>Pentapetalae</taxon>
        <taxon>rosids</taxon>
        <taxon>fabids</taxon>
        <taxon>Fagales</taxon>
        <taxon>Myricaceae</taxon>
        <taxon>Morella</taxon>
    </lineage>
</organism>
<dbReference type="GO" id="GO:0031418">
    <property type="term" value="F:L-ascorbic acid binding"/>
    <property type="evidence" value="ECO:0007669"/>
    <property type="project" value="UniProtKB-KW"/>
</dbReference>
<evidence type="ECO:0000256" key="1">
    <source>
        <dbReference type="ARBA" id="ARBA00008056"/>
    </source>
</evidence>
<keyword evidence="4 5" id="KW-0408">Iron</keyword>
<dbReference type="GO" id="GO:0016491">
    <property type="term" value="F:oxidoreductase activity"/>
    <property type="evidence" value="ECO:0007669"/>
    <property type="project" value="UniProtKB-KW"/>
</dbReference>
<evidence type="ECO:0000313" key="7">
    <source>
        <dbReference type="EMBL" id="KAB1199540.1"/>
    </source>
</evidence>
<keyword evidence="5" id="KW-0560">Oxidoreductase</keyword>
<dbReference type="Proteomes" id="UP000516437">
    <property type="component" value="Unassembled WGS sequence"/>
</dbReference>
<comment type="similarity">
    <text evidence="1 5">Belongs to the iron/ascorbate-dependent oxidoreductase family.</text>
</comment>
<dbReference type="OrthoDB" id="288590at2759"/>
<keyword evidence="2 5" id="KW-0479">Metal-binding</keyword>
<feature type="domain" description="Fe2OG dioxygenase" evidence="6">
    <location>
        <begin position="213"/>
        <end position="314"/>
    </location>
</feature>
<evidence type="ECO:0000256" key="4">
    <source>
        <dbReference type="ARBA" id="ARBA00023004"/>
    </source>
</evidence>
<dbReference type="FunFam" id="2.60.120.330:FF:000018">
    <property type="entry name" value="2-oxoglutarate (2OG) and Fe(II)-dependent oxygenase superfamily protein"/>
    <property type="match status" value="1"/>
</dbReference>
<dbReference type="InterPro" id="IPR050295">
    <property type="entry name" value="Plant_2OG-oxidoreductases"/>
</dbReference>
<name>A0A6A1UK76_9ROSI</name>
<dbReference type="Gene3D" id="2.60.120.330">
    <property type="entry name" value="B-lactam Antibiotic, Isopenicillin N Synthase, Chain"/>
    <property type="match status" value="1"/>
</dbReference>
<evidence type="ECO:0000256" key="5">
    <source>
        <dbReference type="RuleBase" id="RU003682"/>
    </source>
</evidence>
<evidence type="ECO:0000259" key="6">
    <source>
        <dbReference type="PROSITE" id="PS51471"/>
    </source>
</evidence>
<keyword evidence="3" id="KW-0847">Vitamin C</keyword>
<evidence type="ECO:0000313" key="8">
    <source>
        <dbReference type="Proteomes" id="UP000516437"/>
    </source>
</evidence>
<dbReference type="EMBL" id="RXIC02000454">
    <property type="protein sequence ID" value="KAB1199540.1"/>
    <property type="molecule type" value="Genomic_DNA"/>
</dbReference>